<proteinExistence type="predicted"/>
<keyword evidence="3" id="KW-1185">Reference proteome</keyword>
<accession>A0A699ZDN9</accession>
<organism evidence="2 3">
    <name type="scientific">Haematococcus lacustris</name>
    <name type="common">Green alga</name>
    <name type="synonym">Haematococcus pluvialis</name>
    <dbReference type="NCBI Taxonomy" id="44745"/>
    <lineage>
        <taxon>Eukaryota</taxon>
        <taxon>Viridiplantae</taxon>
        <taxon>Chlorophyta</taxon>
        <taxon>core chlorophytes</taxon>
        <taxon>Chlorophyceae</taxon>
        <taxon>CS clade</taxon>
        <taxon>Chlamydomonadales</taxon>
        <taxon>Haematococcaceae</taxon>
        <taxon>Haematococcus</taxon>
    </lineage>
</organism>
<dbReference type="EMBL" id="BLLF01001703">
    <property type="protein sequence ID" value="GFH20817.1"/>
    <property type="molecule type" value="Genomic_DNA"/>
</dbReference>
<feature type="compositionally biased region" description="Basic and acidic residues" evidence="1">
    <location>
        <begin position="10"/>
        <end position="21"/>
    </location>
</feature>
<evidence type="ECO:0000256" key="1">
    <source>
        <dbReference type="SAM" id="MobiDB-lite"/>
    </source>
</evidence>
<evidence type="ECO:0000313" key="2">
    <source>
        <dbReference type="EMBL" id="GFH20817.1"/>
    </source>
</evidence>
<dbReference type="Proteomes" id="UP000485058">
    <property type="component" value="Unassembled WGS sequence"/>
</dbReference>
<evidence type="ECO:0000313" key="3">
    <source>
        <dbReference type="Proteomes" id="UP000485058"/>
    </source>
</evidence>
<feature type="region of interest" description="Disordered" evidence="1">
    <location>
        <begin position="1"/>
        <end position="38"/>
    </location>
</feature>
<protein>
    <submittedName>
        <fullName evidence="2">Uncharacterized protein</fullName>
    </submittedName>
</protein>
<dbReference type="AlphaFoldDB" id="A0A699ZDN9"/>
<comment type="caution">
    <text evidence="2">The sequence shown here is derived from an EMBL/GenBank/DDBJ whole genome shotgun (WGS) entry which is preliminary data.</text>
</comment>
<reference evidence="2 3" key="1">
    <citation type="submission" date="2020-02" db="EMBL/GenBank/DDBJ databases">
        <title>Draft genome sequence of Haematococcus lacustris strain NIES-144.</title>
        <authorList>
            <person name="Morimoto D."/>
            <person name="Nakagawa S."/>
            <person name="Yoshida T."/>
            <person name="Sawayama S."/>
        </authorList>
    </citation>
    <scope>NUCLEOTIDE SEQUENCE [LARGE SCALE GENOMIC DNA]</scope>
    <source>
        <strain evidence="2 3">NIES-144</strain>
    </source>
</reference>
<feature type="non-terminal residue" evidence="2">
    <location>
        <position position="1"/>
    </location>
</feature>
<sequence length="67" mass="7251">MPSKARCTKKAGDNNGDEHELNTQAQGGHEGSDPTYPARGYWATSVAAVDRGEARMSNTRMNLNVKT</sequence>
<gene>
    <name evidence="2" type="ORF">HaLaN_18003</name>
</gene>
<name>A0A699ZDN9_HAELA</name>